<evidence type="ECO:0000313" key="3">
    <source>
        <dbReference type="Proteomes" id="UP000467148"/>
    </source>
</evidence>
<sequence length="115" mass="11460">MAAFTGSGGLYFSSVSAFARALSAFVATIRLSLAKPMSRQVESSSVPAAADGGVGAADEVAAAELDEMAAALDDAAWLDVGPEDESLLEHPAATSATAVSPAIENRVSCIGTSIA</sequence>
<organism evidence="2 3">
    <name type="scientific">Mycolicibacterium helvum</name>
    <dbReference type="NCBI Taxonomy" id="1534349"/>
    <lineage>
        <taxon>Bacteria</taxon>
        <taxon>Bacillati</taxon>
        <taxon>Actinomycetota</taxon>
        <taxon>Actinomycetes</taxon>
        <taxon>Mycobacteriales</taxon>
        <taxon>Mycobacteriaceae</taxon>
        <taxon>Mycolicibacterium</taxon>
    </lineage>
</organism>
<dbReference type="EMBL" id="AP022596">
    <property type="protein sequence ID" value="BBY66484.1"/>
    <property type="molecule type" value="Genomic_DNA"/>
</dbReference>
<keyword evidence="1" id="KW-1133">Transmembrane helix</keyword>
<accession>A0A7I7TB72</accession>
<name>A0A7I7TB72_9MYCO</name>
<keyword evidence="1" id="KW-0812">Transmembrane</keyword>
<reference evidence="2 3" key="1">
    <citation type="journal article" date="2019" name="Emerg. Microbes Infect.">
        <title>Comprehensive subspecies identification of 175 nontuberculous mycobacteria species based on 7547 genomic profiles.</title>
        <authorList>
            <person name="Matsumoto Y."/>
            <person name="Kinjo T."/>
            <person name="Motooka D."/>
            <person name="Nabeya D."/>
            <person name="Jung N."/>
            <person name="Uechi K."/>
            <person name="Horii T."/>
            <person name="Iida T."/>
            <person name="Fujita J."/>
            <person name="Nakamura S."/>
        </authorList>
    </citation>
    <scope>NUCLEOTIDE SEQUENCE [LARGE SCALE GENOMIC DNA]</scope>
    <source>
        <strain evidence="2 3">JCM 30396</strain>
    </source>
</reference>
<proteinExistence type="predicted"/>
<dbReference type="Proteomes" id="UP000467148">
    <property type="component" value="Chromosome"/>
</dbReference>
<evidence type="ECO:0000313" key="2">
    <source>
        <dbReference type="EMBL" id="BBY66484.1"/>
    </source>
</evidence>
<gene>
    <name evidence="2" type="ORF">MHEL_47270</name>
</gene>
<protein>
    <submittedName>
        <fullName evidence="2">Uncharacterized protein</fullName>
    </submittedName>
</protein>
<dbReference type="AlphaFoldDB" id="A0A7I7TB72"/>
<dbReference type="KEGG" id="mhev:MHEL_47270"/>
<keyword evidence="3" id="KW-1185">Reference proteome</keyword>
<evidence type="ECO:0000256" key="1">
    <source>
        <dbReference type="SAM" id="Phobius"/>
    </source>
</evidence>
<feature type="transmembrane region" description="Helical" evidence="1">
    <location>
        <begin position="12"/>
        <end position="33"/>
    </location>
</feature>
<keyword evidence="1" id="KW-0472">Membrane</keyword>